<gene>
    <name evidence="2" type="ORF">AWC23_24930</name>
</gene>
<evidence type="ECO:0000313" key="2">
    <source>
        <dbReference type="EMBL" id="ORW64565.1"/>
    </source>
</evidence>
<dbReference type="Proteomes" id="UP000193387">
    <property type="component" value="Unassembled WGS sequence"/>
</dbReference>
<dbReference type="RefSeq" id="WP_085258301.1">
    <property type="nucleotide sequence ID" value="NZ_AP022573.1"/>
</dbReference>
<dbReference type="PROSITE" id="PS51257">
    <property type="entry name" value="PROKAR_LIPOPROTEIN"/>
    <property type="match status" value="1"/>
</dbReference>
<keyword evidence="1" id="KW-0732">Signal</keyword>
<proteinExistence type="predicted"/>
<name>A0AAJ3NKX5_9MYCO</name>
<reference evidence="2 3" key="1">
    <citation type="submission" date="2016-01" db="EMBL/GenBank/DDBJ databases">
        <title>The new phylogeny of the genus Mycobacterium.</title>
        <authorList>
            <person name="Tarcisio F."/>
            <person name="Conor M."/>
            <person name="Antonella G."/>
            <person name="Elisabetta G."/>
            <person name="Giulia F.S."/>
            <person name="Sara T."/>
            <person name="Anna F."/>
            <person name="Clotilde B."/>
            <person name="Roberto B."/>
            <person name="Veronica D.S."/>
            <person name="Fabio R."/>
            <person name="Monica P."/>
            <person name="Olivier J."/>
            <person name="Enrico T."/>
            <person name="Nicola S."/>
        </authorList>
    </citation>
    <scope>NUCLEOTIDE SEQUENCE [LARGE SCALE GENOMIC DNA]</scope>
    <source>
        <strain evidence="2 3">DSM 44616</strain>
    </source>
</reference>
<feature type="chain" id="PRO_5042617211" evidence="1">
    <location>
        <begin position="24"/>
        <end position="137"/>
    </location>
</feature>
<dbReference type="EMBL" id="LQPR01000081">
    <property type="protein sequence ID" value="ORW64565.1"/>
    <property type="molecule type" value="Genomic_DNA"/>
</dbReference>
<protein>
    <submittedName>
        <fullName evidence="2">Uncharacterized protein</fullName>
    </submittedName>
</protein>
<keyword evidence="3" id="KW-1185">Reference proteome</keyword>
<evidence type="ECO:0000313" key="3">
    <source>
        <dbReference type="Proteomes" id="UP000193387"/>
    </source>
</evidence>
<accession>A0AAJ3NKX5</accession>
<feature type="signal peptide" evidence="1">
    <location>
        <begin position="1"/>
        <end position="23"/>
    </location>
</feature>
<dbReference type="AlphaFoldDB" id="A0AAJ3NKX5"/>
<organism evidence="2 3">
    <name type="scientific">Mycobacterium saskatchewanense</name>
    <dbReference type="NCBI Taxonomy" id="220927"/>
    <lineage>
        <taxon>Bacteria</taxon>
        <taxon>Bacillati</taxon>
        <taxon>Actinomycetota</taxon>
        <taxon>Actinomycetes</taxon>
        <taxon>Mycobacteriales</taxon>
        <taxon>Mycobacteriaceae</taxon>
        <taxon>Mycobacterium</taxon>
        <taxon>Mycobacterium simiae complex</taxon>
    </lineage>
</organism>
<sequence length="137" mass="14207">MHRTLVAAMALAFACWPALPRAAADNPVCTPTECSFLSPSHNISCEVNFKRNEIPDETYCQTNSPPQSVTMTTSGSFKTCTGDSCLGNAAQGTPTLAYGQNAGVGPFNCRSETDGVTCTVTSGRGFTLSTAGITSVG</sequence>
<comment type="caution">
    <text evidence="2">The sequence shown here is derived from an EMBL/GenBank/DDBJ whole genome shotgun (WGS) entry which is preliminary data.</text>
</comment>
<evidence type="ECO:0000256" key="1">
    <source>
        <dbReference type="SAM" id="SignalP"/>
    </source>
</evidence>